<accession>A0A6H1ZSN5</accession>
<name>A0A6H1ZSN5_9ZZZZ</name>
<dbReference type="EMBL" id="MT145079">
    <property type="protein sequence ID" value="QJI03337.1"/>
    <property type="molecule type" value="Genomic_DNA"/>
</dbReference>
<protein>
    <submittedName>
        <fullName evidence="2">Uncharacterized protein</fullName>
    </submittedName>
</protein>
<feature type="region of interest" description="Disordered" evidence="1">
    <location>
        <begin position="117"/>
        <end position="144"/>
    </location>
</feature>
<organism evidence="2">
    <name type="scientific">viral metagenome</name>
    <dbReference type="NCBI Taxonomy" id="1070528"/>
    <lineage>
        <taxon>unclassified sequences</taxon>
        <taxon>metagenomes</taxon>
        <taxon>organismal metagenomes</taxon>
    </lineage>
</organism>
<reference evidence="2" key="1">
    <citation type="submission" date="2020-03" db="EMBL/GenBank/DDBJ databases">
        <title>The deep terrestrial virosphere.</title>
        <authorList>
            <person name="Holmfeldt K."/>
            <person name="Nilsson E."/>
            <person name="Simone D."/>
            <person name="Lopez-Fernandez M."/>
            <person name="Wu X."/>
            <person name="de Brujin I."/>
            <person name="Lundin D."/>
            <person name="Andersson A."/>
            <person name="Bertilsson S."/>
            <person name="Dopson M."/>
        </authorList>
    </citation>
    <scope>NUCLEOTIDE SEQUENCE</scope>
    <source>
        <strain evidence="2">TM448A01641</strain>
        <strain evidence="3">TM448B04448</strain>
    </source>
</reference>
<evidence type="ECO:0000313" key="3">
    <source>
        <dbReference type="EMBL" id="QJI03337.1"/>
    </source>
</evidence>
<dbReference type="AlphaFoldDB" id="A0A6H1ZSN5"/>
<feature type="compositionally biased region" description="Basic and acidic residues" evidence="1">
    <location>
        <begin position="117"/>
        <end position="130"/>
    </location>
</feature>
<gene>
    <name evidence="2" type="ORF">TM448A01641_0006</name>
    <name evidence="3" type="ORF">TM448B04448_0005</name>
</gene>
<evidence type="ECO:0000256" key="1">
    <source>
        <dbReference type="SAM" id="MobiDB-lite"/>
    </source>
</evidence>
<proteinExistence type="predicted"/>
<sequence length="226" mass="26315">MPYKNIVFVKLEKRLLNDSRWYMMSETSQLNFIKLILLAAESYNKIPSNLNAIKKALKTDQSVEELEASIKEIRHNFPKLRKSKRFYYFLEFDEKTNYISTGKHKLKLGKSLGEKKGALEEEKEKEKEKEKEEDEISPQVNPEDGIFSDRIFKKAKRVGIEKGVLERQNFAGCIEEDIAEALDHFASKVGKIRDTHKFEDERLFGGYCLKAKANRQIIKKGELGYL</sequence>
<dbReference type="EMBL" id="MT144181">
    <property type="protein sequence ID" value="QJA50210.1"/>
    <property type="molecule type" value="Genomic_DNA"/>
</dbReference>
<evidence type="ECO:0000313" key="2">
    <source>
        <dbReference type="EMBL" id="QJA50210.1"/>
    </source>
</evidence>